<dbReference type="Pfam" id="PF06906">
    <property type="entry name" value="DUF1272"/>
    <property type="match status" value="1"/>
</dbReference>
<dbReference type="Proteomes" id="UP000297839">
    <property type="component" value="Unassembled WGS sequence"/>
</dbReference>
<keyword evidence="2" id="KW-1185">Reference proteome</keyword>
<dbReference type="EMBL" id="SMLK01000001">
    <property type="protein sequence ID" value="TFZ07982.1"/>
    <property type="molecule type" value="Genomic_DNA"/>
</dbReference>
<proteinExistence type="predicted"/>
<organism evidence="1 2">
    <name type="scientific">Ramlibacter humi</name>
    <dbReference type="NCBI Taxonomy" id="2530451"/>
    <lineage>
        <taxon>Bacteria</taxon>
        <taxon>Pseudomonadati</taxon>
        <taxon>Pseudomonadota</taxon>
        <taxon>Betaproteobacteria</taxon>
        <taxon>Burkholderiales</taxon>
        <taxon>Comamonadaceae</taxon>
        <taxon>Ramlibacter</taxon>
    </lineage>
</organism>
<name>A0A4Z0CAP8_9BURK</name>
<dbReference type="AlphaFoldDB" id="A0A4Z0CAP8"/>
<sequence length="102" mass="11190">MLELRPSCEHCDKPLPPASAEARICSFECTFCADCVDQVLRGACPNCGGGFVPRPIRPSKRWVGHAWLGERPAGTRKHHQPVDPQVHAALLAELGDLPPEKR</sequence>
<accession>A0A4Z0CAP8</accession>
<reference evidence="1 2" key="1">
    <citation type="submission" date="2019-03" db="EMBL/GenBank/DDBJ databases">
        <title>Ramlibacter sp. 18x22-1, whole genome shotgun sequence.</title>
        <authorList>
            <person name="Zhang X."/>
            <person name="Feng G."/>
            <person name="Zhu H."/>
        </authorList>
    </citation>
    <scope>NUCLEOTIDE SEQUENCE [LARGE SCALE GENOMIC DNA]</scope>
    <source>
        <strain evidence="1 2">18x22-1</strain>
    </source>
</reference>
<dbReference type="RefSeq" id="WP_135247920.1">
    <property type="nucleotide sequence ID" value="NZ_SMLK01000001.1"/>
</dbReference>
<gene>
    <name evidence="1" type="ORF">EZ216_02110</name>
</gene>
<dbReference type="OrthoDB" id="9808883at2"/>
<evidence type="ECO:0000313" key="2">
    <source>
        <dbReference type="Proteomes" id="UP000297839"/>
    </source>
</evidence>
<dbReference type="InterPro" id="IPR010696">
    <property type="entry name" value="DUF1272"/>
</dbReference>
<protein>
    <submittedName>
        <fullName evidence="1">DUF1272 domain-containing protein</fullName>
    </submittedName>
</protein>
<evidence type="ECO:0000313" key="1">
    <source>
        <dbReference type="EMBL" id="TFZ07982.1"/>
    </source>
</evidence>
<comment type="caution">
    <text evidence="1">The sequence shown here is derived from an EMBL/GenBank/DDBJ whole genome shotgun (WGS) entry which is preliminary data.</text>
</comment>